<dbReference type="EMBL" id="ML178814">
    <property type="protein sequence ID" value="TFL07821.1"/>
    <property type="molecule type" value="Genomic_DNA"/>
</dbReference>
<dbReference type="Proteomes" id="UP000305067">
    <property type="component" value="Unassembled WGS sequence"/>
</dbReference>
<evidence type="ECO:0000256" key="1">
    <source>
        <dbReference type="SAM" id="MobiDB-lite"/>
    </source>
</evidence>
<dbReference type="AlphaFoldDB" id="A0A5C3R476"/>
<feature type="region of interest" description="Disordered" evidence="1">
    <location>
        <begin position="99"/>
        <end position="180"/>
    </location>
</feature>
<protein>
    <submittedName>
        <fullName evidence="2">Uncharacterized protein</fullName>
    </submittedName>
</protein>
<feature type="compositionally biased region" description="Polar residues" evidence="1">
    <location>
        <begin position="112"/>
        <end position="122"/>
    </location>
</feature>
<dbReference type="OrthoDB" id="416729at2759"/>
<dbReference type="InterPro" id="IPR036882">
    <property type="entry name" value="Alba-like_dom_sf"/>
</dbReference>
<name>A0A5C3R476_9AGAR</name>
<dbReference type="Gene3D" id="3.30.110.20">
    <property type="entry name" value="Alba-like domain"/>
    <property type="match status" value="1"/>
</dbReference>
<sequence length="180" mass="19407">MPPQRPFPSVPTSTSATVPYSARTDGKNFICITRKTSLGTYMRRCKDVVLKDGYKTLTLCAMGAAIPLLIQLSAALPPILPYAASDIVTEITTGTQDVQDELIPDDDEQEPTFESRSKSTLTIVMKIGDGVKEASTTNRGGRKKRKQGPPANASAGSSKKAKDKSAAQAVFQEPEQNMEE</sequence>
<evidence type="ECO:0000313" key="3">
    <source>
        <dbReference type="Proteomes" id="UP000305067"/>
    </source>
</evidence>
<keyword evidence="3" id="KW-1185">Reference proteome</keyword>
<reference evidence="2 3" key="1">
    <citation type="journal article" date="2019" name="Nat. Ecol. Evol.">
        <title>Megaphylogeny resolves global patterns of mushroom evolution.</title>
        <authorList>
            <person name="Varga T."/>
            <person name="Krizsan K."/>
            <person name="Foldi C."/>
            <person name="Dima B."/>
            <person name="Sanchez-Garcia M."/>
            <person name="Sanchez-Ramirez S."/>
            <person name="Szollosi G.J."/>
            <person name="Szarkandi J.G."/>
            <person name="Papp V."/>
            <person name="Albert L."/>
            <person name="Andreopoulos W."/>
            <person name="Angelini C."/>
            <person name="Antonin V."/>
            <person name="Barry K.W."/>
            <person name="Bougher N.L."/>
            <person name="Buchanan P."/>
            <person name="Buyck B."/>
            <person name="Bense V."/>
            <person name="Catcheside P."/>
            <person name="Chovatia M."/>
            <person name="Cooper J."/>
            <person name="Damon W."/>
            <person name="Desjardin D."/>
            <person name="Finy P."/>
            <person name="Geml J."/>
            <person name="Haridas S."/>
            <person name="Hughes K."/>
            <person name="Justo A."/>
            <person name="Karasinski D."/>
            <person name="Kautmanova I."/>
            <person name="Kiss B."/>
            <person name="Kocsube S."/>
            <person name="Kotiranta H."/>
            <person name="LaButti K.M."/>
            <person name="Lechner B.E."/>
            <person name="Liimatainen K."/>
            <person name="Lipzen A."/>
            <person name="Lukacs Z."/>
            <person name="Mihaltcheva S."/>
            <person name="Morgado L.N."/>
            <person name="Niskanen T."/>
            <person name="Noordeloos M.E."/>
            <person name="Ohm R.A."/>
            <person name="Ortiz-Santana B."/>
            <person name="Ovrebo C."/>
            <person name="Racz N."/>
            <person name="Riley R."/>
            <person name="Savchenko A."/>
            <person name="Shiryaev A."/>
            <person name="Soop K."/>
            <person name="Spirin V."/>
            <person name="Szebenyi C."/>
            <person name="Tomsovsky M."/>
            <person name="Tulloss R.E."/>
            <person name="Uehling J."/>
            <person name="Grigoriev I.V."/>
            <person name="Vagvolgyi C."/>
            <person name="Papp T."/>
            <person name="Martin F.M."/>
            <person name="Miettinen O."/>
            <person name="Hibbett D.S."/>
            <person name="Nagy L.G."/>
        </authorList>
    </citation>
    <scope>NUCLEOTIDE SEQUENCE [LARGE SCALE GENOMIC DNA]</scope>
    <source>
        <strain evidence="2 3">CBS 309.79</strain>
    </source>
</reference>
<organism evidence="2 3">
    <name type="scientific">Pterulicium gracile</name>
    <dbReference type="NCBI Taxonomy" id="1884261"/>
    <lineage>
        <taxon>Eukaryota</taxon>
        <taxon>Fungi</taxon>
        <taxon>Dikarya</taxon>
        <taxon>Basidiomycota</taxon>
        <taxon>Agaricomycotina</taxon>
        <taxon>Agaricomycetes</taxon>
        <taxon>Agaricomycetidae</taxon>
        <taxon>Agaricales</taxon>
        <taxon>Pleurotineae</taxon>
        <taxon>Pterulaceae</taxon>
        <taxon>Pterulicium</taxon>
    </lineage>
</organism>
<feature type="compositionally biased region" description="Acidic residues" evidence="1">
    <location>
        <begin position="99"/>
        <end position="111"/>
    </location>
</feature>
<proteinExistence type="predicted"/>
<dbReference type="GO" id="GO:0003676">
    <property type="term" value="F:nucleic acid binding"/>
    <property type="evidence" value="ECO:0007669"/>
    <property type="project" value="InterPro"/>
</dbReference>
<evidence type="ECO:0000313" key="2">
    <source>
        <dbReference type="EMBL" id="TFL07821.1"/>
    </source>
</evidence>
<gene>
    <name evidence="2" type="ORF">BDV98DRAFT_609788</name>
</gene>
<accession>A0A5C3R476</accession>